<dbReference type="EMBL" id="CP001744">
    <property type="protein sequence ID" value="ADG69640.1"/>
    <property type="molecule type" value="Genomic_DNA"/>
</dbReference>
<gene>
    <name evidence="2" type="ordered locus">Plim_3828</name>
</gene>
<dbReference type="Proteomes" id="UP000002220">
    <property type="component" value="Chromosome"/>
</dbReference>
<accession>D5SX18</accession>
<reference evidence="2 3" key="1">
    <citation type="journal article" date="2010" name="Stand. Genomic Sci.">
        <title>Complete genome sequence of Planctomyces limnophilus type strain (Mu 290).</title>
        <authorList>
            <person name="Labutti K."/>
            <person name="Sikorski J."/>
            <person name="Schneider S."/>
            <person name="Nolan M."/>
            <person name="Lucas S."/>
            <person name="Glavina Del Rio T."/>
            <person name="Tice H."/>
            <person name="Cheng J.F."/>
            <person name="Goodwin L."/>
            <person name="Pitluck S."/>
            <person name="Liolios K."/>
            <person name="Ivanova N."/>
            <person name="Mavromatis K."/>
            <person name="Mikhailova N."/>
            <person name="Pati A."/>
            <person name="Chen A."/>
            <person name="Palaniappan K."/>
            <person name="Land M."/>
            <person name="Hauser L."/>
            <person name="Chang Y.J."/>
            <person name="Jeffries C.D."/>
            <person name="Tindall B.J."/>
            <person name="Rohde M."/>
            <person name="Goker M."/>
            <person name="Woyke T."/>
            <person name="Bristow J."/>
            <person name="Eisen J.A."/>
            <person name="Markowitz V."/>
            <person name="Hugenholtz P."/>
            <person name="Kyrpides N.C."/>
            <person name="Klenk H.P."/>
            <person name="Lapidus A."/>
        </authorList>
    </citation>
    <scope>NUCLEOTIDE SEQUENCE [LARGE SCALE GENOMIC DNA]</scope>
    <source>
        <strain evidence="3">ATCC 43296 / DSM 3776 / IFAM 1008 / 290</strain>
    </source>
</reference>
<feature type="transmembrane region" description="Helical" evidence="1">
    <location>
        <begin position="144"/>
        <end position="165"/>
    </location>
</feature>
<evidence type="ECO:0000313" key="3">
    <source>
        <dbReference type="Proteomes" id="UP000002220"/>
    </source>
</evidence>
<keyword evidence="3" id="KW-1185">Reference proteome</keyword>
<organism evidence="2 3">
    <name type="scientific">Planctopirus limnophila (strain ATCC 43296 / DSM 3776 / IFAM 1008 / Mu 290)</name>
    <name type="common">Planctomyces limnophilus</name>
    <dbReference type="NCBI Taxonomy" id="521674"/>
    <lineage>
        <taxon>Bacteria</taxon>
        <taxon>Pseudomonadati</taxon>
        <taxon>Planctomycetota</taxon>
        <taxon>Planctomycetia</taxon>
        <taxon>Planctomycetales</taxon>
        <taxon>Planctomycetaceae</taxon>
        <taxon>Planctopirus</taxon>
    </lineage>
</organism>
<sequence length="181" mass="20745">MKSSECTSFQARLHRTIFYDICNLCRTHLSHLDTPSLSMNTLKPTPTCKKVLVMKPFQLQSLFSPDGWLGLSLLPAVLMGLIQVIVVLCYVRSGLPFPRSLEVVELLSWYVVSRHFLWVMNRRYHWGLQFDLGLYSPMLEEVRGIFRAIFTSWTACGLLVALFMIRAVPLIILDLANRPLS</sequence>
<dbReference type="HOGENOM" id="CLU_1487747_0_0_0"/>
<dbReference type="AlphaFoldDB" id="D5SX18"/>
<evidence type="ECO:0000256" key="1">
    <source>
        <dbReference type="SAM" id="Phobius"/>
    </source>
</evidence>
<keyword evidence="1" id="KW-1133">Transmembrane helix</keyword>
<evidence type="ECO:0000313" key="2">
    <source>
        <dbReference type="EMBL" id="ADG69640.1"/>
    </source>
</evidence>
<proteinExistence type="predicted"/>
<keyword evidence="1" id="KW-0812">Transmembrane</keyword>
<dbReference type="KEGG" id="plm:Plim_3828"/>
<keyword evidence="1" id="KW-0472">Membrane</keyword>
<protein>
    <submittedName>
        <fullName evidence="2">Uncharacterized protein</fullName>
    </submittedName>
</protein>
<dbReference type="STRING" id="521674.Plim_3828"/>
<name>D5SX18_PLAL2</name>
<feature type="transmembrane region" description="Helical" evidence="1">
    <location>
        <begin position="68"/>
        <end position="91"/>
    </location>
</feature>